<comment type="caution">
    <text evidence="2">The sequence shown here is derived from an EMBL/GenBank/DDBJ whole genome shotgun (WGS) entry which is preliminary data.</text>
</comment>
<reference evidence="2 3" key="1">
    <citation type="submission" date="2019-09" db="EMBL/GenBank/DDBJ databases">
        <title>Genomes of family Cryomorphaceae.</title>
        <authorList>
            <person name="Bowman J.P."/>
        </authorList>
    </citation>
    <scope>NUCLEOTIDE SEQUENCE [LARGE SCALE GENOMIC DNA]</scope>
    <source>
        <strain evidence="2 3">LMG 25704</strain>
    </source>
</reference>
<feature type="chain" id="PRO_5027086997" description="DUF4468 domain-containing protein" evidence="1">
    <location>
        <begin position="21"/>
        <end position="203"/>
    </location>
</feature>
<feature type="signal peptide" evidence="1">
    <location>
        <begin position="1"/>
        <end position="20"/>
    </location>
</feature>
<dbReference type="OrthoDB" id="672038at2"/>
<evidence type="ECO:0000313" key="2">
    <source>
        <dbReference type="EMBL" id="KAB2806783.1"/>
    </source>
</evidence>
<dbReference type="RefSeq" id="WP_151668300.1">
    <property type="nucleotide sequence ID" value="NZ_WBVO01000013.1"/>
</dbReference>
<accession>A0A6N6RDE3</accession>
<organism evidence="2 3">
    <name type="scientific">Phaeocystidibacter luteus</name>
    <dbReference type="NCBI Taxonomy" id="911197"/>
    <lineage>
        <taxon>Bacteria</taxon>
        <taxon>Pseudomonadati</taxon>
        <taxon>Bacteroidota</taxon>
        <taxon>Flavobacteriia</taxon>
        <taxon>Flavobacteriales</taxon>
        <taxon>Phaeocystidibacteraceae</taxon>
        <taxon>Phaeocystidibacter</taxon>
    </lineage>
</organism>
<keyword evidence="1" id="KW-0732">Signal</keyword>
<dbReference type="AlphaFoldDB" id="A0A6N6RDE3"/>
<protein>
    <recommendedName>
        <fullName evidence="4">DUF4468 domain-containing protein</fullName>
    </recommendedName>
</protein>
<proteinExistence type="predicted"/>
<evidence type="ECO:0000256" key="1">
    <source>
        <dbReference type="SAM" id="SignalP"/>
    </source>
</evidence>
<dbReference type="EMBL" id="WBVO01000013">
    <property type="protein sequence ID" value="KAB2806783.1"/>
    <property type="molecule type" value="Genomic_DNA"/>
</dbReference>
<keyword evidence="3" id="KW-1185">Reference proteome</keyword>
<gene>
    <name evidence="2" type="ORF">F8C67_13015</name>
</gene>
<evidence type="ECO:0008006" key="4">
    <source>
        <dbReference type="Google" id="ProtNLM"/>
    </source>
</evidence>
<dbReference type="Proteomes" id="UP000468650">
    <property type="component" value="Unassembled WGS sequence"/>
</dbReference>
<evidence type="ECO:0000313" key="3">
    <source>
        <dbReference type="Proteomes" id="UP000468650"/>
    </source>
</evidence>
<name>A0A6N6RDE3_9FLAO</name>
<sequence length="203" mass="23087">MRRLYCIFITLACASTWTLAQTDESWREATQEVKDSIDAIGMSEYASNKAKLREPIDNEVERINASDLDSTYIDFPQLSTEGGELHVYRENGEIVKIDVSLYGCSHQAHISFYVKNGELFSLEETHTKYNAPITADEFSLEDSKEDHILAIFRDRKLIDYQVRSDCGAPWEEEFIASESAKYISMYDTCMDAIEASTSDSGEQ</sequence>